<feature type="non-terminal residue" evidence="1">
    <location>
        <position position="27"/>
    </location>
</feature>
<protein>
    <submittedName>
        <fullName evidence="1">Uncharacterized protein</fullName>
    </submittedName>
</protein>
<organism evidence="1">
    <name type="scientific">marine metagenome</name>
    <dbReference type="NCBI Taxonomy" id="408172"/>
    <lineage>
        <taxon>unclassified sequences</taxon>
        <taxon>metagenomes</taxon>
        <taxon>ecological metagenomes</taxon>
    </lineage>
</organism>
<evidence type="ECO:0000313" key="1">
    <source>
        <dbReference type="EMBL" id="SVA49865.1"/>
    </source>
</evidence>
<reference evidence="1" key="1">
    <citation type="submission" date="2018-05" db="EMBL/GenBank/DDBJ databases">
        <authorList>
            <person name="Lanie J.A."/>
            <person name="Ng W.-L."/>
            <person name="Kazmierczak K.M."/>
            <person name="Andrzejewski T.M."/>
            <person name="Davidsen T.M."/>
            <person name="Wayne K.J."/>
            <person name="Tettelin H."/>
            <person name="Glass J.I."/>
            <person name="Rusch D."/>
            <person name="Podicherti R."/>
            <person name="Tsui H.-C.T."/>
            <person name="Winkler M.E."/>
        </authorList>
    </citation>
    <scope>NUCLEOTIDE SEQUENCE</scope>
</reference>
<accession>A0A381WBH8</accession>
<gene>
    <name evidence="1" type="ORF">METZ01_LOCUS102719</name>
</gene>
<proteinExistence type="predicted"/>
<sequence>VKTKVVRHEINDHIAPVTMDGPPVNVQ</sequence>
<dbReference type="AlphaFoldDB" id="A0A381WBH8"/>
<feature type="non-terminal residue" evidence="1">
    <location>
        <position position="1"/>
    </location>
</feature>
<dbReference type="EMBL" id="UINC01011285">
    <property type="protein sequence ID" value="SVA49865.1"/>
    <property type="molecule type" value="Genomic_DNA"/>
</dbReference>
<name>A0A381WBH8_9ZZZZ</name>